<evidence type="ECO:0000256" key="1">
    <source>
        <dbReference type="SAM" id="MobiDB-lite"/>
    </source>
</evidence>
<dbReference type="KEGG" id="pbal:CPBP_00315"/>
<sequence length="58" mass="6607">MKFKKINTRDDPWQRDAAPHKLDPIRTDTDYNKQRCDNSGFLLLQTVLSNGSNGTLAT</sequence>
<feature type="compositionally biased region" description="Basic and acidic residues" evidence="1">
    <location>
        <begin position="7"/>
        <end position="30"/>
    </location>
</feature>
<protein>
    <submittedName>
        <fullName evidence="2">Uncharacterized protein</fullName>
    </submittedName>
</protein>
<gene>
    <name evidence="2" type="ORF">CPBP_00315</name>
</gene>
<keyword evidence="3" id="KW-1185">Reference proteome</keyword>
<dbReference type="AlphaFoldDB" id="A0A7L9RSG9"/>
<dbReference type="EMBL" id="CP054719">
    <property type="protein sequence ID" value="QOL19553.1"/>
    <property type="molecule type" value="Genomic_DNA"/>
</dbReference>
<name>A0A7L9RSG9_9PROT</name>
<dbReference type="Proteomes" id="UP000594001">
    <property type="component" value="Chromosome"/>
</dbReference>
<organism evidence="2 3">
    <name type="scientific">Candidatus Bodocaedibacter vickermanii</name>
    <dbReference type="NCBI Taxonomy" id="2741701"/>
    <lineage>
        <taxon>Bacteria</taxon>
        <taxon>Pseudomonadati</taxon>
        <taxon>Pseudomonadota</taxon>
        <taxon>Alphaproteobacteria</taxon>
        <taxon>Holosporales</taxon>
        <taxon>Candidatus Paracaedibacteraceae</taxon>
        <taxon>Candidatus Bodocaedibacter</taxon>
    </lineage>
</organism>
<feature type="region of interest" description="Disordered" evidence="1">
    <location>
        <begin position="1"/>
        <end position="30"/>
    </location>
</feature>
<dbReference type="RefSeq" id="WP_350332304.1">
    <property type="nucleotide sequence ID" value="NZ_CP054719.1"/>
</dbReference>
<accession>A0A7L9RSG9</accession>
<reference evidence="2 3" key="1">
    <citation type="submission" date="2020-06" db="EMBL/GenBank/DDBJ databases">
        <title>The endosymbiont of the kinetoplastid Bodo saltans is a Paracaedibacter-like alpha-proteobacterium possessing a putative toxin-antitoxin system.</title>
        <authorList>
            <person name="Midha S."/>
            <person name="Rigden D.J."/>
            <person name="Siozios S."/>
            <person name="Hurst G.D.D."/>
            <person name="Jackson A.P."/>
        </authorList>
    </citation>
    <scope>NUCLEOTIDE SEQUENCE [LARGE SCALE GENOMIC DNA]</scope>
    <source>
        <strain evidence="2">Lake Konstanz</strain>
    </source>
</reference>
<evidence type="ECO:0000313" key="3">
    <source>
        <dbReference type="Proteomes" id="UP000594001"/>
    </source>
</evidence>
<evidence type="ECO:0000313" key="2">
    <source>
        <dbReference type="EMBL" id="QOL19553.1"/>
    </source>
</evidence>
<proteinExistence type="predicted"/>